<sequence length="412" mass="45694">MESFEYVISNVVDREHGNTNSNGSKLLSRMGGNGTRGHQPVNEVSRSLAYLAVLQGIVMSYPRHMKPLFKDKMVADVLFKTIVQSEAPVTVRETLLCMVSNWCVLYSESLGARAALEGVVDKVNERSSLTPTAGLLPRPAIILRQEGWKYPPKRPGLIPTGHTFDLGQQSPNYIPQPYPSPQLMQSPTHMAGRPYPSPQLIQFEPGTPTSPYQPRQFASAPVTPHNQHTFEDSATHVDPVVAAQQQAIYEAQQLSMAPNDAMLPPYERPSSRDRIVLSYDFLQHMETSGQELKSLCDMLTETLISINVEEDPRGNAIISEMMKDMDQKKSAVTNFITMLSDDRVDLARLLTSASDEADRVHWLFDNTLQAHNEWRAIQESLKTQAAEDAVLNSMASSSKVTGKVMEAIVAAS</sequence>
<name>A0ACC1J0Z0_9FUNG</name>
<reference evidence="1" key="1">
    <citation type="submission" date="2022-07" db="EMBL/GenBank/DDBJ databases">
        <title>Phylogenomic reconstructions and comparative analyses of Kickxellomycotina fungi.</title>
        <authorList>
            <person name="Reynolds N.K."/>
            <person name="Stajich J.E."/>
            <person name="Barry K."/>
            <person name="Grigoriev I.V."/>
            <person name="Crous P."/>
            <person name="Smith M.E."/>
        </authorList>
    </citation>
    <scope>NUCLEOTIDE SEQUENCE</scope>
    <source>
        <strain evidence="1">NRRL 5244</strain>
    </source>
</reference>
<organism evidence="1 2">
    <name type="scientific">Linderina macrospora</name>
    <dbReference type="NCBI Taxonomy" id="4868"/>
    <lineage>
        <taxon>Eukaryota</taxon>
        <taxon>Fungi</taxon>
        <taxon>Fungi incertae sedis</taxon>
        <taxon>Zoopagomycota</taxon>
        <taxon>Kickxellomycotina</taxon>
        <taxon>Kickxellomycetes</taxon>
        <taxon>Kickxellales</taxon>
        <taxon>Kickxellaceae</taxon>
        <taxon>Linderina</taxon>
    </lineage>
</organism>
<protein>
    <submittedName>
        <fullName evidence="1">Uncharacterized protein</fullName>
    </submittedName>
</protein>
<dbReference type="Proteomes" id="UP001150603">
    <property type="component" value="Unassembled WGS sequence"/>
</dbReference>
<feature type="non-terminal residue" evidence="1">
    <location>
        <position position="412"/>
    </location>
</feature>
<proteinExistence type="predicted"/>
<keyword evidence="2" id="KW-1185">Reference proteome</keyword>
<gene>
    <name evidence="1" type="ORF">FBU59_006085</name>
</gene>
<evidence type="ECO:0000313" key="1">
    <source>
        <dbReference type="EMBL" id="KAJ1933270.1"/>
    </source>
</evidence>
<evidence type="ECO:0000313" key="2">
    <source>
        <dbReference type="Proteomes" id="UP001150603"/>
    </source>
</evidence>
<dbReference type="EMBL" id="JANBPW010005140">
    <property type="protein sequence ID" value="KAJ1933270.1"/>
    <property type="molecule type" value="Genomic_DNA"/>
</dbReference>
<accession>A0ACC1J0Z0</accession>
<comment type="caution">
    <text evidence="1">The sequence shown here is derived from an EMBL/GenBank/DDBJ whole genome shotgun (WGS) entry which is preliminary data.</text>
</comment>